<feature type="compositionally biased region" description="Basic and acidic residues" evidence="2">
    <location>
        <begin position="218"/>
        <end position="253"/>
    </location>
</feature>
<feature type="compositionally biased region" description="Acidic residues" evidence="2">
    <location>
        <begin position="519"/>
        <end position="528"/>
    </location>
</feature>
<dbReference type="GO" id="GO:0015031">
    <property type="term" value="P:protein transport"/>
    <property type="evidence" value="ECO:0007669"/>
    <property type="project" value="InterPro"/>
</dbReference>
<comment type="similarity">
    <text evidence="1">Belongs to the IST1 family.</text>
</comment>
<dbReference type="InterPro" id="IPR005061">
    <property type="entry name" value="Ist1"/>
</dbReference>
<keyword evidence="4" id="KW-1185">Reference proteome</keyword>
<dbReference type="Pfam" id="PF03398">
    <property type="entry name" value="Ist1"/>
    <property type="match status" value="1"/>
</dbReference>
<reference evidence="3 4" key="1">
    <citation type="journal article" date="2024" name="Plant J.">
        <title>Genome sequences and population genomics reveal climatic adaptation and genomic divergence between two closely related sweetgum species.</title>
        <authorList>
            <person name="Xu W.Q."/>
            <person name="Ren C.Q."/>
            <person name="Zhang X.Y."/>
            <person name="Comes H.P."/>
            <person name="Liu X.H."/>
            <person name="Li Y.G."/>
            <person name="Kettle C.J."/>
            <person name="Jalonen R."/>
            <person name="Gaisberger H."/>
            <person name="Ma Y.Z."/>
            <person name="Qiu Y.X."/>
        </authorList>
    </citation>
    <scope>NUCLEOTIDE SEQUENCE [LARGE SCALE GENOMIC DNA]</scope>
    <source>
        <strain evidence="3">Hangzhou</strain>
    </source>
</reference>
<feature type="region of interest" description="Disordered" evidence="2">
    <location>
        <begin position="201"/>
        <end position="385"/>
    </location>
</feature>
<dbReference type="EMBL" id="JBBPBK010000007">
    <property type="protein sequence ID" value="KAK9281897.1"/>
    <property type="molecule type" value="Genomic_DNA"/>
</dbReference>
<feature type="compositionally biased region" description="Basic and acidic residues" evidence="2">
    <location>
        <begin position="315"/>
        <end position="331"/>
    </location>
</feature>
<feature type="region of interest" description="Disordered" evidence="2">
    <location>
        <begin position="405"/>
        <end position="486"/>
    </location>
</feature>
<sequence>MFDGLLGRKFYTKCKSWIKPTKVRIEVIKKKRNAMQKYLRNDIADLLRNGLDINAYGRAEGLLIELNRSSCYELIEQFCGCISNHLSVMDKQSECPEECREAVASLMYAAARFADLPELRDLRNIFTQRYGNSMEAFVNKEFVEKLKSRPPTKEMKLQLMQEIAQESSIEWDSKALEQKLFNPPPPRQDAGNKVSNVREYAVSRKSNEEDLSSYRQKSVADDEYKLHSSREKEDLLSRDRPGLTPGKDIHEATIDQYGQQNCSNSATSVSQEEADNRKPFYNRFVPPPYVKPKPGKYGTSLETPPADSDCNETPVDTHHHHDSVDEVDKPKPRSVRRRNLNQPPGRENVGNFENDGVAKINARGMRREDIRKGLQTSSTDDHDQIDEEERIMDGLLMHYSTKPSPYQPGQIKANLKPPSSLRTAADTGEATRDRSTDGKYPKSELVAPPARATSLPAEPTSPTKLAKGHPRATSSEMMNPAGHVHPKLPDYDDLAALFSSRKERAESPPPPPPPLNGGDCEDEEEEEEHVMSEVHLGCPPGSSGPHISQFTFSLPPEVRPIGNRYNDLVRGEAHSIHQIVSLDEDGDLVLTRRSELSNQCRGVTIQHNITSSIPSVGLQHLRQSSKKFDYGDEILDNCAKNVRLNYGMFSHQASIYVRELNWETSWPPAAGVENSPPRKRYSWTSSEIEEAQRASLLVAADVIYSNDLTDAFFSMLERLMSQGSEKVLYLALEKRYNFSLDDLDVVANGYSHFQSYLRDGEADCEGLGYEPLPCFMGKCIDLTQIPQYVREYERRNDVEIWQIKYQKRKS</sequence>
<dbReference type="PANTHER" id="PTHR12161:SF60">
    <property type="entry name" value="REGULATOR OF VPS4 ACTIVITY IN THE MVB PATHWAY PROTEIN"/>
    <property type="match status" value="1"/>
</dbReference>
<dbReference type="Proteomes" id="UP001415857">
    <property type="component" value="Unassembled WGS sequence"/>
</dbReference>
<feature type="region of interest" description="Disordered" evidence="2">
    <location>
        <begin position="501"/>
        <end position="542"/>
    </location>
</feature>
<gene>
    <name evidence="3" type="ORF">L1049_004804</name>
</gene>
<dbReference type="Gene3D" id="1.20.1260.60">
    <property type="entry name" value="Vacuolar protein sorting-associated protein Ist1"/>
    <property type="match status" value="1"/>
</dbReference>
<dbReference type="InterPro" id="IPR042277">
    <property type="entry name" value="IST1-like"/>
</dbReference>
<evidence type="ECO:0000313" key="4">
    <source>
        <dbReference type="Proteomes" id="UP001415857"/>
    </source>
</evidence>
<dbReference type="InterPro" id="IPR029063">
    <property type="entry name" value="SAM-dependent_MTases_sf"/>
</dbReference>
<feature type="compositionally biased region" description="Basic and acidic residues" evidence="2">
    <location>
        <begin position="429"/>
        <end position="442"/>
    </location>
</feature>
<organism evidence="3 4">
    <name type="scientific">Liquidambar formosana</name>
    <name type="common">Formosan gum</name>
    <dbReference type="NCBI Taxonomy" id="63359"/>
    <lineage>
        <taxon>Eukaryota</taxon>
        <taxon>Viridiplantae</taxon>
        <taxon>Streptophyta</taxon>
        <taxon>Embryophyta</taxon>
        <taxon>Tracheophyta</taxon>
        <taxon>Spermatophyta</taxon>
        <taxon>Magnoliopsida</taxon>
        <taxon>eudicotyledons</taxon>
        <taxon>Gunneridae</taxon>
        <taxon>Pentapetalae</taxon>
        <taxon>Saxifragales</taxon>
        <taxon>Altingiaceae</taxon>
        <taxon>Liquidambar</taxon>
    </lineage>
</organism>
<proteinExistence type="inferred from homology"/>
<dbReference type="PANTHER" id="PTHR12161">
    <property type="entry name" value="IST1 FAMILY MEMBER"/>
    <property type="match status" value="1"/>
</dbReference>
<dbReference type="FunFam" id="1.20.1260.60:FF:000002">
    <property type="entry name" value="Vacuolar protein sorting-associated protein IST1"/>
    <property type="match status" value="1"/>
</dbReference>
<evidence type="ECO:0000256" key="2">
    <source>
        <dbReference type="SAM" id="MobiDB-lite"/>
    </source>
</evidence>
<evidence type="ECO:0000256" key="1">
    <source>
        <dbReference type="ARBA" id="ARBA00005536"/>
    </source>
</evidence>
<name>A0AAP0RT99_LIQFO</name>
<dbReference type="Gene3D" id="3.40.50.150">
    <property type="entry name" value="Vaccinia Virus protein VP39"/>
    <property type="match status" value="1"/>
</dbReference>
<protein>
    <submittedName>
        <fullName evidence="3">Uncharacterized protein</fullName>
    </submittedName>
</protein>
<evidence type="ECO:0000313" key="3">
    <source>
        <dbReference type="EMBL" id="KAK9281897.1"/>
    </source>
</evidence>
<feature type="compositionally biased region" description="Polar residues" evidence="2">
    <location>
        <begin position="256"/>
        <end position="271"/>
    </location>
</feature>
<accession>A0AAP0RT99</accession>
<dbReference type="AlphaFoldDB" id="A0AAP0RT99"/>
<comment type="caution">
    <text evidence="3">The sequence shown here is derived from an EMBL/GenBank/DDBJ whole genome shotgun (WGS) entry which is preliminary data.</text>
</comment>